<dbReference type="EMBL" id="JNVL01000024">
    <property type="protein sequence ID" value="KER05862.1"/>
    <property type="molecule type" value="Genomic_DNA"/>
</dbReference>
<gene>
    <name evidence="1" type="ORF">AAA799E16_01428</name>
</gene>
<dbReference type="AlphaFoldDB" id="A0A081S4K9"/>
<dbReference type="Proteomes" id="UP000028027">
    <property type="component" value="Unassembled WGS sequence"/>
</dbReference>
<evidence type="ECO:0000313" key="2">
    <source>
        <dbReference type="Proteomes" id="UP000028027"/>
    </source>
</evidence>
<sequence>MSWVVQCPKHGAVVEEYHFEALRKLEMHSKEICDF</sequence>
<keyword evidence="2" id="KW-1185">Reference proteome</keyword>
<name>A0A081S4K9_9ARCH</name>
<evidence type="ECO:0000313" key="1">
    <source>
        <dbReference type="EMBL" id="KER05862.1"/>
    </source>
</evidence>
<protein>
    <submittedName>
        <fullName evidence="1">Uncharacterized protein</fullName>
    </submittedName>
</protein>
<organism evidence="1 2">
    <name type="scientific">Marine Group I thaumarchaeote SCGC AAA799-E16</name>
    <dbReference type="NCBI Taxonomy" id="1502292"/>
    <lineage>
        <taxon>Archaea</taxon>
        <taxon>Nitrososphaerota</taxon>
        <taxon>Marine Group I</taxon>
    </lineage>
</organism>
<proteinExistence type="predicted"/>
<accession>A0A081S4K9</accession>
<comment type="caution">
    <text evidence="1">The sequence shown here is derived from an EMBL/GenBank/DDBJ whole genome shotgun (WGS) entry which is preliminary data.</text>
</comment>
<reference evidence="1 2" key="1">
    <citation type="submission" date="2014-06" db="EMBL/GenBank/DDBJ databases">
        <authorList>
            <person name="Ngugi D.K."/>
            <person name="Blom J."/>
            <person name="Alam I."/>
            <person name="Rashid M."/>
            <person name="Ba Alawi W."/>
            <person name="Zhang G."/>
            <person name="Hikmawan T."/>
            <person name="Guan Y."/>
            <person name="Antunes A."/>
            <person name="Siam R."/>
            <person name="Eldorry H."/>
            <person name="Bajic V."/>
            <person name="Stingl U."/>
        </authorList>
    </citation>
    <scope>NUCLEOTIDE SEQUENCE [LARGE SCALE GENOMIC DNA]</scope>
    <source>
        <strain evidence="1">SCGC AAA799-E16</strain>
    </source>
</reference>